<dbReference type="Pfam" id="PF00300">
    <property type="entry name" value="His_Phos_1"/>
    <property type="match status" value="1"/>
</dbReference>
<evidence type="ECO:0000313" key="2">
    <source>
        <dbReference type="Proteomes" id="UP000501891"/>
    </source>
</evidence>
<dbReference type="SMART" id="SM00855">
    <property type="entry name" value="PGAM"/>
    <property type="match status" value="1"/>
</dbReference>
<dbReference type="PANTHER" id="PTHR47623">
    <property type="entry name" value="OS09G0287300 PROTEIN"/>
    <property type="match status" value="1"/>
</dbReference>
<keyword evidence="2" id="KW-1185">Reference proteome</keyword>
<dbReference type="CDD" id="cd07067">
    <property type="entry name" value="HP_PGM_like"/>
    <property type="match status" value="1"/>
</dbReference>
<protein>
    <submittedName>
        <fullName evidence="1">Histidine phosphatase family protein</fullName>
    </submittedName>
</protein>
<sequence>MRTLTLLRHAKSDWGNPALPDHDRPLNARGLRAAATMADYLGGGKGAAGRPDLILCSTARRAVDTLAPLLGTWEDPPTVRYERDLYLCGPSALLLRLRQVPAQVGHVMVVAHNPDLHELSHGLAGSGDEALRRSLARKLPTGSYVRIEVPTDDWASLDWSRGRLAAFVPPRSLGEEAGT</sequence>
<gene>
    <name evidence="1" type="ORF">HHL28_08180</name>
</gene>
<dbReference type="KEGG" id="acru:HHL28_08180"/>
<dbReference type="InterPro" id="IPR013078">
    <property type="entry name" value="His_Pase_superF_clade-1"/>
</dbReference>
<dbReference type="Proteomes" id="UP000501891">
    <property type="component" value="Chromosome"/>
</dbReference>
<accession>A0A858R6T6</accession>
<evidence type="ECO:0000313" key="1">
    <source>
        <dbReference type="EMBL" id="QJE73064.1"/>
    </source>
</evidence>
<proteinExistence type="predicted"/>
<dbReference type="PANTHER" id="PTHR47623:SF1">
    <property type="entry name" value="OS09G0287300 PROTEIN"/>
    <property type="match status" value="1"/>
</dbReference>
<name>A0A858R6T6_9PROT</name>
<dbReference type="AlphaFoldDB" id="A0A858R6T6"/>
<dbReference type="SUPFAM" id="SSF53254">
    <property type="entry name" value="Phosphoglycerate mutase-like"/>
    <property type="match status" value="1"/>
</dbReference>
<dbReference type="EMBL" id="CP051775">
    <property type="protein sequence ID" value="QJE73064.1"/>
    <property type="molecule type" value="Genomic_DNA"/>
</dbReference>
<dbReference type="Gene3D" id="3.40.50.1240">
    <property type="entry name" value="Phosphoglycerate mutase-like"/>
    <property type="match status" value="1"/>
</dbReference>
<organism evidence="1 2">
    <name type="scientific">Aerophototrophica crusticola</name>
    <dbReference type="NCBI Taxonomy" id="1709002"/>
    <lineage>
        <taxon>Bacteria</taxon>
        <taxon>Pseudomonadati</taxon>
        <taxon>Pseudomonadota</taxon>
        <taxon>Alphaproteobacteria</taxon>
        <taxon>Rhodospirillales</taxon>
        <taxon>Rhodospirillaceae</taxon>
        <taxon>Aerophototrophica</taxon>
    </lineage>
</organism>
<reference evidence="1" key="1">
    <citation type="submission" date="2020-04" db="EMBL/GenBank/DDBJ databases">
        <title>A desert anoxygenic phototrophic bacterium fixes CO2 using RubisCO under aerobic conditions.</title>
        <authorList>
            <person name="Tang K."/>
        </authorList>
    </citation>
    <scope>NUCLEOTIDE SEQUENCE [LARGE SCALE GENOMIC DNA]</scope>
    <source>
        <strain evidence="1">MIMtkB3</strain>
    </source>
</reference>
<dbReference type="InterPro" id="IPR029033">
    <property type="entry name" value="His_PPase_superfam"/>
</dbReference>